<evidence type="ECO:0000313" key="2">
    <source>
        <dbReference type="EMBL" id="KAK8174154.1"/>
    </source>
</evidence>
<keyword evidence="1" id="KW-0812">Transmembrane</keyword>
<keyword evidence="3" id="KW-1185">Reference proteome</keyword>
<evidence type="ECO:0000256" key="1">
    <source>
        <dbReference type="SAM" id="Phobius"/>
    </source>
</evidence>
<dbReference type="Proteomes" id="UP001456524">
    <property type="component" value="Unassembled WGS sequence"/>
</dbReference>
<sequence length="286" mass="31294">MSVGPSLLQWARQALLTFVAGSRAPTARHPPPRLTTLSSLASSPLPLHPLGIARHSTDRQLRSILNERASIYTPRLGTSQSPSAPFSAPFFFFFFLIGLHVVCIFLSFHPTNDGSPYVVIDCARRRSNHACNLSVGIRRLDALAGVKPLNSHHECHELKLASTAQQRLHCCGRFANRLTTHSHNAFAARVAADCLPFQVLYRHPCILTAPSPVPWPWFPRCPHHSLSAIATTAAGKEKKKEKRKTAPILTPFSPPPSPLLNIPPTMHCIHTAGSAQPPAHPICTSE</sequence>
<protein>
    <submittedName>
        <fullName evidence="2">Uncharacterized protein</fullName>
    </submittedName>
</protein>
<feature type="transmembrane region" description="Helical" evidence="1">
    <location>
        <begin position="86"/>
        <end position="108"/>
    </location>
</feature>
<reference evidence="2 3" key="1">
    <citation type="journal article" date="2022" name="G3 (Bethesda)">
        <title>Enemy or ally: a genomic approach to elucidate the lifestyle of Phyllosticta citrichinaensis.</title>
        <authorList>
            <person name="Buijs V.A."/>
            <person name="Groenewald J.Z."/>
            <person name="Haridas S."/>
            <person name="LaButti K.M."/>
            <person name="Lipzen A."/>
            <person name="Martin F.M."/>
            <person name="Barry K."/>
            <person name="Grigoriev I.V."/>
            <person name="Crous P.W."/>
            <person name="Seidl M.F."/>
        </authorList>
    </citation>
    <scope>NUCLEOTIDE SEQUENCE [LARGE SCALE GENOMIC DNA]</scope>
    <source>
        <strain evidence="2 3">CBS 129764</strain>
    </source>
</reference>
<comment type="caution">
    <text evidence="2">The sequence shown here is derived from an EMBL/GenBank/DDBJ whole genome shotgun (WGS) entry which is preliminary data.</text>
</comment>
<dbReference type="EMBL" id="JBBWUH010000003">
    <property type="protein sequence ID" value="KAK8174154.1"/>
    <property type="molecule type" value="Genomic_DNA"/>
</dbReference>
<proteinExistence type="predicted"/>
<organism evidence="2 3">
    <name type="scientific">Phyllosticta citrichinensis</name>
    <dbReference type="NCBI Taxonomy" id="1130410"/>
    <lineage>
        <taxon>Eukaryota</taxon>
        <taxon>Fungi</taxon>
        <taxon>Dikarya</taxon>
        <taxon>Ascomycota</taxon>
        <taxon>Pezizomycotina</taxon>
        <taxon>Dothideomycetes</taxon>
        <taxon>Dothideomycetes incertae sedis</taxon>
        <taxon>Botryosphaeriales</taxon>
        <taxon>Phyllostictaceae</taxon>
        <taxon>Phyllosticta</taxon>
    </lineage>
</organism>
<keyword evidence="1" id="KW-1133">Transmembrane helix</keyword>
<accession>A0ABR1Y0M7</accession>
<gene>
    <name evidence="2" type="ORF">IWX90DRAFT_165506</name>
</gene>
<evidence type="ECO:0000313" key="3">
    <source>
        <dbReference type="Proteomes" id="UP001456524"/>
    </source>
</evidence>
<keyword evidence="1" id="KW-0472">Membrane</keyword>
<name>A0ABR1Y0M7_9PEZI</name>